<proteinExistence type="predicted"/>
<keyword evidence="2" id="KW-1185">Reference proteome</keyword>
<dbReference type="Proteomes" id="UP001230426">
    <property type="component" value="Unassembled WGS sequence"/>
</dbReference>
<gene>
    <name evidence="1" type="ORF">J2S55_005622</name>
</gene>
<protein>
    <submittedName>
        <fullName evidence="1">Uncharacterized protein</fullName>
    </submittedName>
</protein>
<sequence>MTLAELRKLYERTWQISESIGSGWYAVRRNAISAQGREHGLSDVRCGATLVELARNLEAETRLESQAWRHVPVRHAPS</sequence>
<evidence type="ECO:0000313" key="1">
    <source>
        <dbReference type="EMBL" id="MDP9866356.1"/>
    </source>
</evidence>
<dbReference type="EMBL" id="JAUSRB010000002">
    <property type="protein sequence ID" value="MDP9866356.1"/>
    <property type="molecule type" value="Genomic_DNA"/>
</dbReference>
<evidence type="ECO:0000313" key="2">
    <source>
        <dbReference type="Proteomes" id="UP001230426"/>
    </source>
</evidence>
<reference evidence="1 2" key="1">
    <citation type="submission" date="2023-07" db="EMBL/GenBank/DDBJ databases">
        <title>Sequencing the genomes of 1000 actinobacteria strains.</title>
        <authorList>
            <person name="Klenk H.-P."/>
        </authorList>
    </citation>
    <scope>NUCLEOTIDE SEQUENCE [LARGE SCALE GENOMIC DNA]</scope>
    <source>
        <strain evidence="1 2">DSM 44109</strain>
    </source>
</reference>
<dbReference type="RefSeq" id="WP_306866930.1">
    <property type="nucleotide sequence ID" value="NZ_JAUSRB010000002.1"/>
</dbReference>
<accession>A0ABT9RAR8</accession>
<name>A0ABT9RAR8_9ACTN</name>
<organism evidence="1 2">
    <name type="scientific">Streptosporangium brasiliense</name>
    <dbReference type="NCBI Taxonomy" id="47480"/>
    <lineage>
        <taxon>Bacteria</taxon>
        <taxon>Bacillati</taxon>
        <taxon>Actinomycetota</taxon>
        <taxon>Actinomycetes</taxon>
        <taxon>Streptosporangiales</taxon>
        <taxon>Streptosporangiaceae</taxon>
        <taxon>Streptosporangium</taxon>
    </lineage>
</organism>
<comment type="caution">
    <text evidence="1">The sequence shown here is derived from an EMBL/GenBank/DDBJ whole genome shotgun (WGS) entry which is preliminary data.</text>
</comment>